<sequence>MMNVWVKTRRDGLVRAADILRIQGDGRSVRVWHRAASDTTPSSVAVCEVPRRTPKLPGDFAEQLALVIAQYQKDFALVEAVRQPSGWGWMITDALAVRPQYYCPTPIPPSAGEPFGSEPSAGPVETPGLGRFLPDNER</sequence>
<organism evidence="2 3">
    <name type="scientific">Actinoallomurus vinaceus</name>
    <dbReference type="NCBI Taxonomy" id="1080074"/>
    <lineage>
        <taxon>Bacteria</taxon>
        <taxon>Bacillati</taxon>
        <taxon>Actinomycetota</taxon>
        <taxon>Actinomycetes</taxon>
        <taxon>Streptosporangiales</taxon>
        <taxon>Thermomonosporaceae</taxon>
        <taxon>Actinoallomurus</taxon>
    </lineage>
</organism>
<dbReference type="Proteomes" id="UP001501442">
    <property type="component" value="Unassembled WGS sequence"/>
</dbReference>
<proteinExistence type="predicted"/>
<gene>
    <name evidence="2" type="ORF">GCM10023196_070000</name>
</gene>
<protein>
    <submittedName>
        <fullName evidence="2">Uncharacterized protein</fullName>
    </submittedName>
</protein>
<accession>A0ABP8UJZ5</accession>
<name>A0ABP8UJZ5_9ACTN</name>
<evidence type="ECO:0000256" key="1">
    <source>
        <dbReference type="SAM" id="MobiDB-lite"/>
    </source>
</evidence>
<evidence type="ECO:0000313" key="2">
    <source>
        <dbReference type="EMBL" id="GAA4633240.1"/>
    </source>
</evidence>
<keyword evidence="3" id="KW-1185">Reference proteome</keyword>
<evidence type="ECO:0000313" key="3">
    <source>
        <dbReference type="Proteomes" id="UP001501442"/>
    </source>
</evidence>
<dbReference type="RefSeq" id="WP_345436254.1">
    <property type="nucleotide sequence ID" value="NZ_BAABHK010000012.1"/>
</dbReference>
<feature type="region of interest" description="Disordered" evidence="1">
    <location>
        <begin position="107"/>
        <end position="138"/>
    </location>
</feature>
<comment type="caution">
    <text evidence="2">The sequence shown here is derived from an EMBL/GenBank/DDBJ whole genome shotgun (WGS) entry which is preliminary data.</text>
</comment>
<reference evidence="3" key="1">
    <citation type="journal article" date="2019" name="Int. J. Syst. Evol. Microbiol.">
        <title>The Global Catalogue of Microorganisms (GCM) 10K type strain sequencing project: providing services to taxonomists for standard genome sequencing and annotation.</title>
        <authorList>
            <consortium name="The Broad Institute Genomics Platform"/>
            <consortium name="The Broad Institute Genome Sequencing Center for Infectious Disease"/>
            <person name="Wu L."/>
            <person name="Ma J."/>
        </authorList>
    </citation>
    <scope>NUCLEOTIDE SEQUENCE [LARGE SCALE GENOMIC DNA]</scope>
    <source>
        <strain evidence="3">JCM 17939</strain>
    </source>
</reference>
<dbReference type="EMBL" id="BAABHK010000012">
    <property type="protein sequence ID" value="GAA4633240.1"/>
    <property type="molecule type" value="Genomic_DNA"/>
</dbReference>